<name>A0ABW2K939_9ACTN</name>
<proteinExistence type="predicted"/>
<feature type="region of interest" description="Disordered" evidence="1">
    <location>
        <begin position="68"/>
        <end position="104"/>
    </location>
</feature>
<reference evidence="4" key="1">
    <citation type="journal article" date="2019" name="Int. J. Syst. Evol. Microbiol.">
        <title>The Global Catalogue of Microorganisms (GCM) 10K type strain sequencing project: providing services to taxonomists for standard genome sequencing and annotation.</title>
        <authorList>
            <consortium name="The Broad Institute Genomics Platform"/>
            <consortium name="The Broad Institute Genome Sequencing Center for Infectious Disease"/>
            <person name="Wu L."/>
            <person name="Ma J."/>
        </authorList>
    </citation>
    <scope>NUCLEOTIDE SEQUENCE [LARGE SCALE GENOMIC DNA]</scope>
    <source>
        <strain evidence="4">CGMCC 4.7382</strain>
    </source>
</reference>
<evidence type="ECO:0000313" key="3">
    <source>
        <dbReference type="EMBL" id="MFC7326487.1"/>
    </source>
</evidence>
<dbReference type="EMBL" id="JBHTBH010000001">
    <property type="protein sequence ID" value="MFC7326487.1"/>
    <property type="molecule type" value="Genomic_DNA"/>
</dbReference>
<keyword evidence="2" id="KW-0812">Transmembrane</keyword>
<feature type="transmembrane region" description="Helical" evidence="2">
    <location>
        <begin position="12"/>
        <end position="32"/>
    </location>
</feature>
<accession>A0ABW2K939</accession>
<comment type="caution">
    <text evidence="3">The sequence shown here is derived from an EMBL/GenBank/DDBJ whole genome shotgun (WGS) entry which is preliminary data.</text>
</comment>
<evidence type="ECO:0000313" key="4">
    <source>
        <dbReference type="Proteomes" id="UP001596540"/>
    </source>
</evidence>
<evidence type="ECO:0000256" key="2">
    <source>
        <dbReference type="SAM" id="Phobius"/>
    </source>
</evidence>
<keyword evidence="4" id="KW-1185">Reference proteome</keyword>
<evidence type="ECO:0000256" key="1">
    <source>
        <dbReference type="SAM" id="MobiDB-lite"/>
    </source>
</evidence>
<dbReference type="Proteomes" id="UP001596540">
    <property type="component" value="Unassembled WGS sequence"/>
</dbReference>
<gene>
    <name evidence="3" type="ORF">ACFQRF_01925</name>
</gene>
<protein>
    <submittedName>
        <fullName evidence="3">Uncharacterized protein</fullName>
    </submittedName>
</protein>
<keyword evidence="2" id="KW-1133">Transmembrane helix</keyword>
<dbReference type="RefSeq" id="WP_379868264.1">
    <property type="nucleotide sequence ID" value="NZ_JBHTBH010000001.1"/>
</dbReference>
<keyword evidence="2" id="KW-0472">Membrane</keyword>
<sequence>MVSGFRFGVFGRALLLIGPVRLIATIVMNVAMPAQQTYRPIADLVAILATTLLLTPLQAAGEEYGVRASRGAHAASRPPSSSMRCSTRSPSSSSPPCTAEHGWI</sequence>
<organism evidence="3 4">
    <name type="scientific">Marinactinospora rubrisoli</name>
    <dbReference type="NCBI Taxonomy" id="2715399"/>
    <lineage>
        <taxon>Bacteria</taxon>
        <taxon>Bacillati</taxon>
        <taxon>Actinomycetota</taxon>
        <taxon>Actinomycetes</taxon>
        <taxon>Streptosporangiales</taxon>
        <taxon>Nocardiopsidaceae</taxon>
        <taxon>Marinactinospora</taxon>
    </lineage>
</organism>